<dbReference type="PROSITE" id="PS50110">
    <property type="entry name" value="RESPONSE_REGULATORY"/>
    <property type="match status" value="1"/>
</dbReference>
<dbReference type="InterPro" id="IPR007492">
    <property type="entry name" value="LytTR_DNA-bd_dom"/>
</dbReference>
<dbReference type="SMART" id="SM00448">
    <property type="entry name" value="REC"/>
    <property type="match status" value="1"/>
</dbReference>
<dbReference type="SMART" id="SM00850">
    <property type="entry name" value="LytTR"/>
    <property type="match status" value="1"/>
</dbReference>
<dbReference type="PANTHER" id="PTHR37299:SF1">
    <property type="entry name" value="STAGE 0 SPORULATION PROTEIN A HOMOLOG"/>
    <property type="match status" value="1"/>
</dbReference>
<dbReference type="GO" id="GO:0000156">
    <property type="term" value="F:phosphorelay response regulator activity"/>
    <property type="evidence" value="ECO:0007669"/>
    <property type="project" value="InterPro"/>
</dbReference>
<evidence type="ECO:0000259" key="5">
    <source>
        <dbReference type="PROSITE" id="PS50930"/>
    </source>
</evidence>
<dbReference type="InterPro" id="IPR046947">
    <property type="entry name" value="LytR-like"/>
</dbReference>
<protein>
    <recommendedName>
        <fullName evidence="1">Stage 0 sporulation protein A homolog</fullName>
    </recommendedName>
</protein>
<evidence type="ECO:0000259" key="4">
    <source>
        <dbReference type="PROSITE" id="PS50110"/>
    </source>
</evidence>
<accession>A0A1S8NJQ1</accession>
<sequence>MRIAVCDDEQIIMDATMIMIEEIIDECSYIGEFYNFNSGQELLKSLEEDFIFFDIYILDINLNDINGIEVAKRIRGLDNDAIIIFLTSYQEWMAEAFDVQAFHYLLKPIDRKKLEGIFKKIFNYLSDRKILYYFKQGKKLYSIPYKNIYYFESDKRKMKIFTGRGEYYYYDTIANVEKTVRMDLFTRTHVSYLVNMDHIRSFDGKDVTLENGLRIPASKKYVELFNINFMKYLKRRI</sequence>
<evidence type="ECO:0000313" key="7">
    <source>
        <dbReference type="Proteomes" id="UP000191154"/>
    </source>
</evidence>
<dbReference type="PANTHER" id="PTHR37299">
    <property type="entry name" value="TRANSCRIPTIONAL REGULATOR-RELATED"/>
    <property type="match status" value="1"/>
</dbReference>
<dbReference type="Pfam" id="PF00072">
    <property type="entry name" value="Response_reg"/>
    <property type="match status" value="1"/>
</dbReference>
<organism evidence="6 7">
    <name type="scientific">Clostridium saccharobutylicum</name>
    <dbReference type="NCBI Taxonomy" id="169679"/>
    <lineage>
        <taxon>Bacteria</taxon>
        <taxon>Bacillati</taxon>
        <taxon>Bacillota</taxon>
        <taxon>Clostridia</taxon>
        <taxon>Eubacteriales</taxon>
        <taxon>Clostridiaceae</taxon>
        <taxon>Clostridium</taxon>
    </lineage>
</organism>
<reference evidence="6 7" key="1">
    <citation type="submission" date="2016-05" db="EMBL/GenBank/DDBJ databases">
        <title>Microbial solvent formation.</title>
        <authorList>
            <person name="Poehlein A."/>
            <person name="Montoya Solano J.D."/>
            <person name="Flitsch S."/>
            <person name="Krabben P."/>
            <person name="Duerre P."/>
            <person name="Daniel R."/>
        </authorList>
    </citation>
    <scope>NUCLEOTIDE SEQUENCE [LARGE SCALE GENOMIC DNA]</scope>
    <source>
        <strain evidence="6 7">L1-8</strain>
    </source>
</reference>
<name>A0A1S8NJQ1_CLOSA</name>
<dbReference type="AlphaFoldDB" id="A0A1S8NJQ1"/>
<evidence type="ECO:0000313" key="6">
    <source>
        <dbReference type="EMBL" id="OOM16686.1"/>
    </source>
</evidence>
<dbReference type="InterPro" id="IPR011006">
    <property type="entry name" value="CheY-like_superfamily"/>
</dbReference>
<dbReference type="SUPFAM" id="SSF52172">
    <property type="entry name" value="CheY-like"/>
    <property type="match status" value="1"/>
</dbReference>
<feature type="modified residue" description="4-aspartylphosphate" evidence="3">
    <location>
        <position position="59"/>
    </location>
</feature>
<keyword evidence="3" id="KW-0597">Phosphoprotein</keyword>
<dbReference type="Gene3D" id="3.40.50.2300">
    <property type="match status" value="1"/>
</dbReference>
<feature type="domain" description="HTH LytTR-type" evidence="5">
    <location>
        <begin position="132"/>
        <end position="237"/>
    </location>
</feature>
<feature type="domain" description="Response regulatory" evidence="4">
    <location>
        <begin position="2"/>
        <end position="122"/>
    </location>
</feature>
<evidence type="ECO:0000256" key="1">
    <source>
        <dbReference type="ARBA" id="ARBA00018672"/>
    </source>
</evidence>
<dbReference type="Gene3D" id="2.40.50.1020">
    <property type="entry name" value="LytTr DNA-binding domain"/>
    <property type="match status" value="1"/>
</dbReference>
<evidence type="ECO:0000256" key="3">
    <source>
        <dbReference type="PROSITE-ProRule" id="PRU00169"/>
    </source>
</evidence>
<comment type="function">
    <text evidence="2">May play the central regulatory role in sporulation. It may be an element of the effector pathway responsible for the activation of sporulation genes in response to nutritional stress. Spo0A may act in concert with spo0H (a sigma factor) to control the expression of some genes that are critical to the sporulation process.</text>
</comment>
<dbReference type="PROSITE" id="PS50930">
    <property type="entry name" value="HTH_LYTTR"/>
    <property type="match status" value="1"/>
</dbReference>
<comment type="caution">
    <text evidence="6">The sequence shown here is derived from an EMBL/GenBank/DDBJ whole genome shotgun (WGS) entry which is preliminary data.</text>
</comment>
<dbReference type="Proteomes" id="UP000191154">
    <property type="component" value="Unassembled WGS sequence"/>
</dbReference>
<evidence type="ECO:0000256" key="2">
    <source>
        <dbReference type="ARBA" id="ARBA00024867"/>
    </source>
</evidence>
<proteinExistence type="predicted"/>
<dbReference type="Pfam" id="PF04397">
    <property type="entry name" value="LytTR"/>
    <property type="match status" value="1"/>
</dbReference>
<dbReference type="InterPro" id="IPR001789">
    <property type="entry name" value="Sig_transdc_resp-reg_receiver"/>
</dbReference>
<dbReference type="EMBL" id="LZYZ01000001">
    <property type="protein sequence ID" value="OOM16686.1"/>
    <property type="molecule type" value="Genomic_DNA"/>
</dbReference>
<dbReference type="RefSeq" id="WP_077864365.1">
    <property type="nucleotide sequence ID" value="NZ_LZYZ01000001.1"/>
</dbReference>
<dbReference type="GO" id="GO:0003677">
    <property type="term" value="F:DNA binding"/>
    <property type="evidence" value="ECO:0007669"/>
    <property type="project" value="InterPro"/>
</dbReference>
<gene>
    <name evidence="6" type="primary">yehT</name>
    <name evidence="6" type="ORF">CLOSAC_09780</name>
</gene>